<protein>
    <submittedName>
        <fullName evidence="1">Uncharacterized protein</fullName>
    </submittedName>
</protein>
<keyword evidence="2" id="KW-1185">Reference proteome</keyword>
<dbReference type="EMBL" id="JBBPBM010000008">
    <property type="protein sequence ID" value="KAK8572836.1"/>
    <property type="molecule type" value="Genomic_DNA"/>
</dbReference>
<evidence type="ECO:0000313" key="2">
    <source>
        <dbReference type="Proteomes" id="UP001472677"/>
    </source>
</evidence>
<reference evidence="1 2" key="1">
    <citation type="journal article" date="2024" name="G3 (Bethesda)">
        <title>Genome assembly of Hibiscus sabdariffa L. provides insights into metabolisms of medicinal natural products.</title>
        <authorList>
            <person name="Kim T."/>
        </authorList>
    </citation>
    <scope>NUCLEOTIDE SEQUENCE [LARGE SCALE GENOMIC DNA]</scope>
    <source>
        <strain evidence="1">TK-2024</strain>
        <tissue evidence="1">Old leaves</tissue>
    </source>
</reference>
<gene>
    <name evidence="1" type="ORF">V6N12_028876</name>
</gene>
<accession>A0ABR2F755</accession>
<sequence>MRVIIAPTSLLASQSLWGLKHWDVDQDGLSWVSTYFFEKPVGVVDCDVLEPRGAMSNKEFPHRDRLAAGVVD</sequence>
<organism evidence="1 2">
    <name type="scientific">Hibiscus sabdariffa</name>
    <name type="common">roselle</name>
    <dbReference type="NCBI Taxonomy" id="183260"/>
    <lineage>
        <taxon>Eukaryota</taxon>
        <taxon>Viridiplantae</taxon>
        <taxon>Streptophyta</taxon>
        <taxon>Embryophyta</taxon>
        <taxon>Tracheophyta</taxon>
        <taxon>Spermatophyta</taxon>
        <taxon>Magnoliopsida</taxon>
        <taxon>eudicotyledons</taxon>
        <taxon>Gunneridae</taxon>
        <taxon>Pentapetalae</taxon>
        <taxon>rosids</taxon>
        <taxon>malvids</taxon>
        <taxon>Malvales</taxon>
        <taxon>Malvaceae</taxon>
        <taxon>Malvoideae</taxon>
        <taxon>Hibiscus</taxon>
    </lineage>
</organism>
<name>A0ABR2F755_9ROSI</name>
<comment type="caution">
    <text evidence="1">The sequence shown here is derived from an EMBL/GenBank/DDBJ whole genome shotgun (WGS) entry which is preliminary data.</text>
</comment>
<dbReference type="Proteomes" id="UP001472677">
    <property type="component" value="Unassembled WGS sequence"/>
</dbReference>
<proteinExistence type="predicted"/>
<evidence type="ECO:0000313" key="1">
    <source>
        <dbReference type="EMBL" id="KAK8572836.1"/>
    </source>
</evidence>